<feature type="transmembrane region" description="Helical" evidence="14">
    <location>
        <begin position="52"/>
        <end position="76"/>
    </location>
</feature>
<reference evidence="16" key="2">
    <citation type="submission" date="2018-05" db="EMBL/GenBank/DDBJ databases">
        <title>OmerRS3 (Oryza meridionalis Reference Sequence Version 3).</title>
        <authorList>
            <person name="Zhang J."/>
            <person name="Kudrna D."/>
            <person name="Lee S."/>
            <person name="Talag J."/>
            <person name="Welchert J."/>
            <person name="Wing R.A."/>
        </authorList>
    </citation>
    <scope>NUCLEOTIDE SEQUENCE [LARGE SCALE GENOMIC DNA]</scope>
    <source>
        <strain evidence="16">cv. OR44</strain>
    </source>
</reference>
<dbReference type="AlphaFoldDB" id="A0A0E0EES5"/>
<evidence type="ECO:0000313" key="16">
    <source>
        <dbReference type="EnsemblPlants" id="OMERI07G19530.1"/>
    </source>
</evidence>
<dbReference type="GO" id="GO:0071555">
    <property type="term" value="P:cell wall organization"/>
    <property type="evidence" value="ECO:0007669"/>
    <property type="project" value="UniProtKB-KW"/>
</dbReference>
<feature type="transmembrane region" description="Helical" evidence="14">
    <location>
        <begin position="453"/>
        <end position="473"/>
    </location>
</feature>
<evidence type="ECO:0000256" key="6">
    <source>
        <dbReference type="ARBA" id="ARBA00023034"/>
    </source>
</evidence>
<dbReference type="PANTHER" id="PTHR32044">
    <property type="entry name" value="GLUCOMANNAN 4-BETA-MANNOSYLTRANSFERASE 9"/>
    <property type="match status" value="1"/>
</dbReference>
<proteinExistence type="inferred from homology"/>
<organism evidence="16">
    <name type="scientific">Oryza meridionalis</name>
    <dbReference type="NCBI Taxonomy" id="40149"/>
    <lineage>
        <taxon>Eukaryota</taxon>
        <taxon>Viridiplantae</taxon>
        <taxon>Streptophyta</taxon>
        <taxon>Embryophyta</taxon>
        <taxon>Tracheophyta</taxon>
        <taxon>Spermatophyta</taxon>
        <taxon>Magnoliopsida</taxon>
        <taxon>Liliopsida</taxon>
        <taxon>Poales</taxon>
        <taxon>Poaceae</taxon>
        <taxon>BOP clade</taxon>
        <taxon>Oryzoideae</taxon>
        <taxon>Oryzeae</taxon>
        <taxon>Oryzinae</taxon>
        <taxon>Oryza</taxon>
    </lineage>
</organism>
<evidence type="ECO:0000256" key="11">
    <source>
        <dbReference type="ARBA" id="ARBA00060879"/>
    </source>
</evidence>
<feature type="transmembrane region" description="Helical" evidence="14">
    <location>
        <begin position="88"/>
        <end position="109"/>
    </location>
</feature>
<evidence type="ECO:0000256" key="1">
    <source>
        <dbReference type="ARBA" id="ARBA00004653"/>
    </source>
</evidence>
<comment type="similarity">
    <text evidence="11">Belongs to the glycosyltransferase 2 family. Plant cellulose synthase-like A subfamily.</text>
</comment>
<dbReference type="InterPro" id="IPR001173">
    <property type="entry name" value="Glyco_trans_2-like"/>
</dbReference>
<dbReference type="GO" id="GO:0051753">
    <property type="term" value="F:mannan synthase activity"/>
    <property type="evidence" value="ECO:0007669"/>
    <property type="project" value="TreeGrafter"/>
</dbReference>
<feature type="transmembrane region" description="Helical" evidence="14">
    <location>
        <begin position="542"/>
        <end position="562"/>
    </location>
</feature>
<evidence type="ECO:0000256" key="5">
    <source>
        <dbReference type="ARBA" id="ARBA00022989"/>
    </source>
</evidence>
<evidence type="ECO:0000256" key="7">
    <source>
        <dbReference type="ARBA" id="ARBA00023136"/>
    </source>
</evidence>
<dbReference type="FunFam" id="3.90.550.10:FF:000057">
    <property type="entry name" value="Glycosyltransferase-like protein, family 2"/>
    <property type="match status" value="1"/>
</dbReference>
<dbReference type="SUPFAM" id="SSF53448">
    <property type="entry name" value="Nucleotide-diphospho-sugar transferases"/>
    <property type="match status" value="1"/>
</dbReference>
<evidence type="ECO:0000256" key="4">
    <source>
        <dbReference type="ARBA" id="ARBA00022692"/>
    </source>
</evidence>
<dbReference type="GO" id="GO:0047259">
    <property type="term" value="F:glucomannan 4-beta-mannosyltransferase activity"/>
    <property type="evidence" value="ECO:0007669"/>
    <property type="project" value="UniProtKB-EC"/>
</dbReference>
<evidence type="ECO:0000256" key="14">
    <source>
        <dbReference type="SAM" id="Phobius"/>
    </source>
</evidence>
<reference evidence="16" key="1">
    <citation type="submission" date="2015-04" db="UniProtKB">
        <authorList>
            <consortium name="EnsemblPlants"/>
        </authorList>
    </citation>
    <scope>IDENTIFICATION</scope>
</reference>
<dbReference type="HOGENOM" id="CLU_012856_2_1_1"/>
<dbReference type="PANTHER" id="PTHR32044:SF12">
    <property type="entry name" value="GLUCOMANNAN 4-BETA-MANNOSYLTRANSFERASE 7-RELATED"/>
    <property type="match status" value="1"/>
</dbReference>
<name>A0A0E0EES5_9ORYZ</name>
<evidence type="ECO:0000256" key="3">
    <source>
        <dbReference type="ARBA" id="ARBA00022679"/>
    </source>
</evidence>
<evidence type="ECO:0000256" key="8">
    <source>
        <dbReference type="ARBA" id="ARBA00023316"/>
    </source>
</evidence>
<evidence type="ECO:0000256" key="13">
    <source>
        <dbReference type="ARBA" id="ARBA00076024"/>
    </source>
</evidence>
<keyword evidence="7 14" id="KW-0472">Membrane</keyword>
<keyword evidence="5 14" id="KW-1133">Transmembrane helix</keyword>
<dbReference type="Gramene" id="OMERI07G19530.1">
    <property type="protein sequence ID" value="OMERI07G19530.1"/>
    <property type="gene ID" value="OMERI07G19530"/>
</dbReference>
<dbReference type="Proteomes" id="UP000008021">
    <property type="component" value="Chromosome 7"/>
</dbReference>
<dbReference type="Pfam" id="PF13632">
    <property type="entry name" value="Glyco_trans_2_3"/>
    <property type="match status" value="1"/>
</dbReference>
<evidence type="ECO:0000259" key="15">
    <source>
        <dbReference type="Pfam" id="PF13632"/>
    </source>
</evidence>
<comment type="catalytic activity">
    <reaction evidence="9">
        <text>GDP-mannose + (glucomannan)n = GDP + (glucomannan)n+1.</text>
        <dbReference type="EC" id="2.4.1.32"/>
    </reaction>
</comment>
<evidence type="ECO:0000256" key="9">
    <source>
        <dbReference type="ARBA" id="ARBA00051800"/>
    </source>
</evidence>
<sequence length="595" mass="66126">MVEAGEIGGAAVFALAAAAALSAASSLGAVDFLRPLAVGGGAGFEWDGVVPWLIGVLGGGGEAAAAAGGVSVGVAAWYEVWVRVRGGVIAPTLQVAVWVCMVMSVMLVVEATFNSAVSLGVKAIGWRPEWRFKWEPLAGADEEKGRGEYPMVMVQIPMYNELEVYKLSIGAACELKWPKDKLIVQVLDDSTDPFIKNLVELECESWASKGVNIKYVTRSSRKGFKAGALKKGMECDYTKQCEYIAIFDADFQPEPDFLLRTVPFLMHNPDVALVQARWAFGKDFIPNFAVNDTTSLLTRVQKMFFDYHFKVEQEAGSATFAFFSFNGTAGVWRTTAINEAGGWKDRTTVEDMDLAVRASLNGWKFIYVGDIRVKSELPSTYGAYCRQQFRWACGGANLFRKIAMDVLVAKDISLLKKFYMLYSFFLVRRVVAPMVACVLYNIIVPLSVMIPELFIPIWGVAYIPMALLIITTIRNPRNLHIMPFWILFESVMTVLRMRAALTGLMELSGFNKWTVTKKIGSSVEDTQVPLLPKTRKRLRDRINLPEIGFSVFLIFCASYNLIFHGKTSYYFNLYLQGLAFLLLGFNFTGNFACCQ</sequence>
<dbReference type="InterPro" id="IPR029044">
    <property type="entry name" value="Nucleotide-diphossugar_trans"/>
</dbReference>
<feature type="domain" description="Glycosyltransferase 2-like" evidence="15">
    <location>
        <begin position="243"/>
        <end position="445"/>
    </location>
</feature>
<evidence type="ECO:0000256" key="2">
    <source>
        <dbReference type="ARBA" id="ARBA00022676"/>
    </source>
</evidence>
<dbReference type="EC" id="2.4.1.32" evidence="12"/>
<dbReference type="EnsemblPlants" id="OMERI07G19530.1">
    <property type="protein sequence ID" value="OMERI07G19530.1"/>
    <property type="gene ID" value="OMERI07G19530"/>
</dbReference>
<keyword evidence="3" id="KW-0808">Transferase</keyword>
<dbReference type="Gene3D" id="3.90.550.10">
    <property type="entry name" value="Spore Coat Polysaccharide Biosynthesis Protein SpsA, Chain A"/>
    <property type="match status" value="1"/>
</dbReference>
<feature type="transmembrane region" description="Helical" evidence="14">
    <location>
        <begin position="419"/>
        <end position="441"/>
    </location>
</feature>
<dbReference type="eggNOG" id="ENOG502QVIM">
    <property type="taxonomic scope" value="Eukaryota"/>
</dbReference>
<protein>
    <recommendedName>
        <fullName evidence="12">glucomannan 4-beta-mannosyltransferase</fullName>
        <ecNumber evidence="12">2.4.1.32</ecNumber>
    </recommendedName>
    <alternativeName>
        <fullName evidence="13">Glucomannan synthase</fullName>
    </alternativeName>
</protein>
<keyword evidence="2" id="KW-0328">Glycosyltransferase</keyword>
<comment type="subcellular location">
    <subcellularLocation>
        <location evidence="1">Golgi apparatus membrane</location>
        <topology evidence="1">Multi-pass membrane protein</topology>
    </subcellularLocation>
</comment>
<keyword evidence="17" id="KW-1185">Reference proteome</keyword>
<evidence type="ECO:0000256" key="10">
    <source>
        <dbReference type="ARBA" id="ARBA00056537"/>
    </source>
</evidence>
<keyword evidence="8" id="KW-0961">Cell wall biogenesis/degradation</keyword>
<feature type="transmembrane region" description="Helical" evidence="14">
    <location>
        <begin position="574"/>
        <end position="593"/>
    </location>
</feature>
<comment type="function">
    <text evidence="10">Probable mannan synthase which consists of a 4-beta-mannosyltransferase activity on mannan using GDP-mannose. The beta-1,4-mannan product is the backbone for galactomannan synthesis by galactomannan galactosyltransferase. Galactomannan is a noncellulosic polysaccharides of plant cell wall.</text>
</comment>
<evidence type="ECO:0000256" key="12">
    <source>
        <dbReference type="ARBA" id="ARBA00066505"/>
    </source>
</evidence>
<dbReference type="GO" id="GO:0000139">
    <property type="term" value="C:Golgi membrane"/>
    <property type="evidence" value="ECO:0007669"/>
    <property type="project" value="UniProtKB-SubCell"/>
</dbReference>
<accession>A0A0E0EES5</accession>
<feature type="transmembrane region" description="Helical" evidence="14">
    <location>
        <begin position="479"/>
        <end position="495"/>
    </location>
</feature>
<dbReference type="STRING" id="40149.A0A0E0EES5"/>
<keyword evidence="6" id="KW-0333">Golgi apparatus</keyword>
<evidence type="ECO:0000313" key="17">
    <source>
        <dbReference type="Proteomes" id="UP000008021"/>
    </source>
</evidence>
<keyword evidence="4 14" id="KW-0812">Transmembrane</keyword>